<keyword evidence="5 9" id="KW-0812">Transmembrane</keyword>
<feature type="transmembrane region" description="Helical" evidence="9">
    <location>
        <begin position="129"/>
        <end position="146"/>
    </location>
</feature>
<accession>A0ABN2N4W8</accession>
<proteinExistence type="inferred from homology"/>
<gene>
    <name evidence="10" type="ORF">GCM10009751_06740</name>
</gene>
<feature type="transmembrane region" description="Helical" evidence="9">
    <location>
        <begin position="217"/>
        <end position="238"/>
    </location>
</feature>
<feature type="transmembrane region" description="Helical" evidence="9">
    <location>
        <begin position="186"/>
        <end position="205"/>
    </location>
</feature>
<dbReference type="Pfam" id="PF01032">
    <property type="entry name" value="FecCD"/>
    <property type="match status" value="1"/>
</dbReference>
<keyword evidence="11" id="KW-1185">Reference proteome</keyword>
<dbReference type="Proteomes" id="UP001501094">
    <property type="component" value="Unassembled WGS sequence"/>
</dbReference>
<feature type="transmembrane region" description="Helical" evidence="9">
    <location>
        <begin position="158"/>
        <end position="180"/>
    </location>
</feature>
<feature type="region of interest" description="Disordered" evidence="8">
    <location>
        <begin position="1"/>
        <end position="55"/>
    </location>
</feature>
<evidence type="ECO:0000313" key="10">
    <source>
        <dbReference type="EMBL" id="GAA1852809.1"/>
    </source>
</evidence>
<comment type="similarity">
    <text evidence="2">Belongs to the binding-protein-dependent transport system permease family. FecCD subfamily.</text>
</comment>
<keyword evidence="4" id="KW-1003">Cell membrane</keyword>
<dbReference type="SUPFAM" id="SSF81345">
    <property type="entry name" value="ABC transporter involved in vitamin B12 uptake, BtuC"/>
    <property type="match status" value="1"/>
</dbReference>
<protein>
    <submittedName>
        <fullName evidence="10">Iron ABC transporter permease</fullName>
    </submittedName>
</protein>
<feature type="transmembrane region" description="Helical" evidence="9">
    <location>
        <begin position="66"/>
        <end position="91"/>
    </location>
</feature>
<evidence type="ECO:0000256" key="8">
    <source>
        <dbReference type="SAM" id="MobiDB-lite"/>
    </source>
</evidence>
<feature type="compositionally biased region" description="Gly residues" evidence="8">
    <location>
        <begin position="30"/>
        <end position="43"/>
    </location>
</feature>
<dbReference type="PANTHER" id="PTHR30472:SF67">
    <property type="entry name" value="PERMEASE OF ABC TRANSPORTER-RELATED"/>
    <property type="match status" value="1"/>
</dbReference>
<dbReference type="PANTHER" id="PTHR30472">
    <property type="entry name" value="FERRIC ENTEROBACTIN TRANSPORT SYSTEM PERMEASE PROTEIN"/>
    <property type="match status" value="1"/>
</dbReference>
<keyword evidence="3" id="KW-0813">Transport</keyword>
<keyword evidence="6 9" id="KW-1133">Transmembrane helix</keyword>
<evidence type="ECO:0000256" key="3">
    <source>
        <dbReference type="ARBA" id="ARBA00022448"/>
    </source>
</evidence>
<dbReference type="Gene3D" id="1.10.3470.10">
    <property type="entry name" value="ABC transporter involved in vitamin B12 uptake, BtuC"/>
    <property type="match status" value="1"/>
</dbReference>
<feature type="transmembrane region" description="Helical" evidence="9">
    <location>
        <begin position="349"/>
        <end position="371"/>
    </location>
</feature>
<dbReference type="RefSeq" id="WP_344099491.1">
    <property type="nucleotide sequence ID" value="NZ_BAAANL010000001.1"/>
</dbReference>
<feature type="transmembrane region" description="Helical" evidence="9">
    <location>
        <begin position="377"/>
        <end position="395"/>
    </location>
</feature>
<dbReference type="CDD" id="cd06550">
    <property type="entry name" value="TM_ABC_iron-siderophores_like"/>
    <property type="match status" value="1"/>
</dbReference>
<name>A0ABN2N4W8_9MICO</name>
<evidence type="ECO:0000256" key="6">
    <source>
        <dbReference type="ARBA" id="ARBA00022989"/>
    </source>
</evidence>
<evidence type="ECO:0000256" key="1">
    <source>
        <dbReference type="ARBA" id="ARBA00004651"/>
    </source>
</evidence>
<comment type="subcellular location">
    <subcellularLocation>
        <location evidence="1">Cell membrane</location>
        <topology evidence="1">Multi-pass membrane protein</topology>
    </subcellularLocation>
</comment>
<sequence>MTAERGSVAAATASGEDGVVGDLVEDGPDDGVGGQDDGVGGVDAGDPGRAAGVDDLDHDGRRRRTVLWIAGLSVALLLSLPIAVGIGPIAVPVGTVARIVGWNLVGFPAEVTWSTTEDSIVWLLRVPRVLLGAAVGAGLAVAGVALQALTRNILAEPYLLGVTSGASTLAAASILFGVGAGIGSGSLAGSAFLGALAAGVGVFLLARVGGQMTSTRLVLAGVSAGYVLHALTSFLIFASDDPDAGRSVLFWTLGSLTLATGQSVLVTWVVVLLTGVLLLVWARPLDALALGDNTARTFGISPTRLRATVMVVVALCVGALVAAAGGIGFVGLIIPHVARMCVGTAHRRLLPVAALLGAVFLVWADVIARIALAPQELPLGIVTAIIGAPLLFLLVRRLNPAR</sequence>
<dbReference type="InterPro" id="IPR000522">
    <property type="entry name" value="ABC_transptr_permease_BtuC"/>
</dbReference>
<evidence type="ECO:0000313" key="11">
    <source>
        <dbReference type="Proteomes" id="UP001501094"/>
    </source>
</evidence>
<organism evidence="10 11">
    <name type="scientific">Myceligenerans crystallogenes</name>
    <dbReference type="NCBI Taxonomy" id="316335"/>
    <lineage>
        <taxon>Bacteria</taxon>
        <taxon>Bacillati</taxon>
        <taxon>Actinomycetota</taxon>
        <taxon>Actinomycetes</taxon>
        <taxon>Micrococcales</taxon>
        <taxon>Promicromonosporaceae</taxon>
        <taxon>Myceligenerans</taxon>
    </lineage>
</organism>
<evidence type="ECO:0000256" key="5">
    <source>
        <dbReference type="ARBA" id="ARBA00022692"/>
    </source>
</evidence>
<evidence type="ECO:0000256" key="2">
    <source>
        <dbReference type="ARBA" id="ARBA00007935"/>
    </source>
</evidence>
<feature type="transmembrane region" description="Helical" evidence="9">
    <location>
        <begin position="265"/>
        <end position="282"/>
    </location>
</feature>
<evidence type="ECO:0000256" key="9">
    <source>
        <dbReference type="SAM" id="Phobius"/>
    </source>
</evidence>
<evidence type="ECO:0000256" key="7">
    <source>
        <dbReference type="ARBA" id="ARBA00023136"/>
    </source>
</evidence>
<keyword evidence="7 9" id="KW-0472">Membrane</keyword>
<comment type="caution">
    <text evidence="10">The sequence shown here is derived from an EMBL/GenBank/DDBJ whole genome shotgun (WGS) entry which is preliminary data.</text>
</comment>
<dbReference type="EMBL" id="BAAANL010000001">
    <property type="protein sequence ID" value="GAA1852809.1"/>
    <property type="molecule type" value="Genomic_DNA"/>
</dbReference>
<reference evidence="10 11" key="1">
    <citation type="journal article" date="2019" name="Int. J. Syst. Evol. Microbiol.">
        <title>The Global Catalogue of Microorganisms (GCM) 10K type strain sequencing project: providing services to taxonomists for standard genome sequencing and annotation.</title>
        <authorList>
            <consortium name="The Broad Institute Genomics Platform"/>
            <consortium name="The Broad Institute Genome Sequencing Center for Infectious Disease"/>
            <person name="Wu L."/>
            <person name="Ma J."/>
        </authorList>
    </citation>
    <scope>NUCLEOTIDE SEQUENCE [LARGE SCALE GENOMIC DNA]</scope>
    <source>
        <strain evidence="10 11">JCM 14326</strain>
    </source>
</reference>
<dbReference type="InterPro" id="IPR037294">
    <property type="entry name" value="ABC_BtuC-like"/>
</dbReference>
<feature type="transmembrane region" description="Helical" evidence="9">
    <location>
        <begin position="309"/>
        <end position="337"/>
    </location>
</feature>
<evidence type="ECO:0000256" key="4">
    <source>
        <dbReference type="ARBA" id="ARBA00022475"/>
    </source>
</evidence>
<feature type="compositionally biased region" description="Low complexity" evidence="8">
    <location>
        <begin position="44"/>
        <end position="53"/>
    </location>
</feature>